<comment type="catalytic activity">
    <reaction evidence="9">
        <text>tRNA(His) + L-histidine + ATP = L-histidyl-tRNA(His) + AMP + diphosphate + H(+)</text>
        <dbReference type="Rhea" id="RHEA:17313"/>
        <dbReference type="Rhea" id="RHEA-COMP:9665"/>
        <dbReference type="Rhea" id="RHEA-COMP:9689"/>
        <dbReference type="ChEBI" id="CHEBI:15378"/>
        <dbReference type="ChEBI" id="CHEBI:30616"/>
        <dbReference type="ChEBI" id="CHEBI:33019"/>
        <dbReference type="ChEBI" id="CHEBI:57595"/>
        <dbReference type="ChEBI" id="CHEBI:78442"/>
        <dbReference type="ChEBI" id="CHEBI:78527"/>
        <dbReference type="ChEBI" id="CHEBI:456215"/>
        <dbReference type="EC" id="6.1.1.21"/>
    </reaction>
</comment>
<evidence type="ECO:0000313" key="12">
    <source>
        <dbReference type="EMBL" id="NDV31791.1"/>
    </source>
</evidence>
<dbReference type="PANTHER" id="PTHR43707:SF1">
    <property type="entry name" value="HISTIDINE--TRNA LIGASE, MITOCHONDRIAL-RELATED"/>
    <property type="match status" value="1"/>
</dbReference>
<feature type="domain" description="Aminoacyl-transfer RNA synthetases class-II family profile" evidence="11">
    <location>
        <begin position="1"/>
        <end position="317"/>
    </location>
</feature>
<dbReference type="InterPro" id="IPR004154">
    <property type="entry name" value="Anticodon-bd"/>
</dbReference>
<evidence type="ECO:0000256" key="2">
    <source>
        <dbReference type="ARBA" id="ARBA00012815"/>
    </source>
</evidence>
<evidence type="ECO:0000256" key="10">
    <source>
        <dbReference type="PIRSR" id="PIRSR001549-1"/>
    </source>
</evidence>
<feature type="binding site" evidence="10">
    <location>
        <position position="92"/>
    </location>
    <ligand>
        <name>L-histidine</name>
        <dbReference type="ChEBI" id="CHEBI:57595"/>
    </ligand>
</feature>
<dbReference type="InterPro" id="IPR041715">
    <property type="entry name" value="HisRS-like_core"/>
</dbReference>
<dbReference type="InterPro" id="IPR036621">
    <property type="entry name" value="Anticodon-bd_dom_sf"/>
</dbReference>
<dbReference type="Pfam" id="PF13393">
    <property type="entry name" value="tRNA-synt_His"/>
    <property type="match status" value="1"/>
</dbReference>
<dbReference type="GO" id="GO:0006427">
    <property type="term" value="P:histidyl-tRNA aminoacylation"/>
    <property type="evidence" value="ECO:0007669"/>
    <property type="project" value="InterPro"/>
</dbReference>
<dbReference type="EC" id="6.1.1.21" evidence="2"/>
<reference evidence="12" key="1">
    <citation type="journal article" date="2020" name="J. Eukaryot. Microbiol.">
        <title>De novo Sequencing, Assembly and Annotation of the Transcriptome for the Free-Living Testate Amoeba Arcella intermedia.</title>
        <authorList>
            <person name="Ribeiro G.M."/>
            <person name="Porfirio-Sousa A.L."/>
            <person name="Maurer-Alcala X.X."/>
            <person name="Katz L.A."/>
            <person name="Lahr D.J.G."/>
        </authorList>
    </citation>
    <scope>NUCLEOTIDE SEQUENCE</scope>
</reference>
<organism evidence="12">
    <name type="scientific">Arcella intermedia</name>
    <dbReference type="NCBI Taxonomy" id="1963864"/>
    <lineage>
        <taxon>Eukaryota</taxon>
        <taxon>Amoebozoa</taxon>
        <taxon>Tubulinea</taxon>
        <taxon>Elardia</taxon>
        <taxon>Arcellinida</taxon>
        <taxon>Sphaerothecina</taxon>
        <taxon>Arcellidae</taxon>
        <taxon>Arcella</taxon>
    </lineage>
</organism>
<dbReference type="EMBL" id="GIBP01002822">
    <property type="protein sequence ID" value="NDV31791.1"/>
    <property type="molecule type" value="Transcribed_RNA"/>
</dbReference>
<dbReference type="GO" id="GO:0005524">
    <property type="term" value="F:ATP binding"/>
    <property type="evidence" value="ECO:0007669"/>
    <property type="project" value="UniProtKB-KW"/>
</dbReference>
<keyword evidence="7" id="KW-0030">Aminoacyl-tRNA synthetase</keyword>
<dbReference type="GO" id="GO:0004821">
    <property type="term" value="F:histidine-tRNA ligase activity"/>
    <property type="evidence" value="ECO:0007669"/>
    <property type="project" value="UniProtKB-EC"/>
</dbReference>
<feature type="binding site" evidence="10">
    <location>
        <begin position="253"/>
        <end position="254"/>
    </location>
    <ligand>
        <name>L-histidine</name>
        <dbReference type="ChEBI" id="CHEBI:57595"/>
    </ligand>
</feature>
<feature type="binding site" evidence="10">
    <location>
        <begin position="62"/>
        <end position="64"/>
    </location>
    <ligand>
        <name>L-histidine</name>
        <dbReference type="ChEBI" id="CHEBI:57595"/>
    </ligand>
</feature>
<name>A0A6B2L4E8_9EUKA</name>
<feature type="binding site" evidence="10">
    <location>
        <position position="110"/>
    </location>
    <ligand>
        <name>L-histidine</name>
        <dbReference type="ChEBI" id="CHEBI:57595"/>
    </ligand>
</feature>
<dbReference type="InterPro" id="IPR045864">
    <property type="entry name" value="aa-tRNA-synth_II/BPL/LPL"/>
</dbReference>
<dbReference type="PANTHER" id="PTHR43707">
    <property type="entry name" value="HISTIDYL-TRNA SYNTHETASE"/>
    <property type="match status" value="1"/>
</dbReference>
<dbReference type="SUPFAM" id="SSF52954">
    <property type="entry name" value="Class II aaRS ABD-related"/>
    <property type="match status" value="1"/>
</dbReference>
<dbReference type="InterPro" id="IPR004516">
    <property type="entry name" value="HisRS/HisZ"/>
</dbReference>
<evidence type="ECO:0000256" key="1">
    <source>
        <dbReference type="ARBA" id="ARBA00008226"/>
    </source>
</evidence>
<dbReference type="Gene3D" id="3.40.50.800">
    <property type="entry name" value="Anticodon-binding domain"/>
    <property type="match status" value="1"/>
</dbReference>
<dbReference type="NCBIfam" id="TIGR00442">
    <property type="entry name" value="hisS"/>
    <property type="match status" value="1"/>
</dbReference>
<keyword evidence="3" id="KW-0436">Ligase</keyword>
<dbReference type="InterPro" id="IPR006195">
    <property type="entry name" value="aa-tRNA-synth_II"/>
</dbReference>
<dbReference type="Pfam" id="PF03129">
    <property type="entry name" value="HGTP_anticodon"/>
    <property type="match status" value="1"/>
</dbReference>
<evidence type="ECO:0000256" key="9">
    <source>
        <dbReference type="ARBA" id="ARBA00047639"/>
    </source>
</evidence>
<evidence type="ECO:0000259" key="11">
    <source>
        <dbReference type="PROSITE" id="PS50862"/>
    </source>
</evidence>
<dbReference type="PIRSF" id="PIRSF001549">
    <property type="entry name" value="His-tRNA_synth"/>
    <property type="match status" value="1"/>
</dbReference>
<evidence type="ECO:0000256" key="7">
    <source>
        <dbReference type="ARBA" id="ARBA00023146"/>
    </source>
</evidence>
<feature type="binding site" evidence="10">
    <location>
        <position position="249"/>
    </location>
    <ligand>
        <name>L-histidine</name>
        <dbReference type="ChEBI" id="CHEBI:57595"/>
    </ligand>
</feature>
<feature type="binding site" evidence="10">
    <location>
        <position position="106"/>
    </location>
    <ligand>
        <name>L-histidine</name>
        <dbReference type="ChEBI" id="CHEBI:57595"/>
    </ligand>
</feature>
<dbReference type="AlphaFoldDB" id="A0A6B2L4E8"/>
<evidence type="ECO:0000256" key="6">
    <source>
        <dbReference type="ARBA" id="ARBA00022917"/>
    </source>
</evidence>
<dbReference type="InterPro" id="IPR015807">
    <property type="entry name" value="His-tRNA-ligase"/>
</dbReference>
<evidence type="ECO:0000256" key="4">
    <source>
        <dbReference type="ARBA" id="ARBA00022741"/>
    </source>
</evidence>
<keyword evidence="4" id="KW-0547">Nucleotide-binding</keyword>
<dbReference type="CDD" id="cd00773">
    <property type="entry name" value="HisRS-like_core"/>
    <property type="match status" value="1"/>
</dbReference>
<evidence type="ECO:0000256" key="8">
    <source>
        <dbReference type="ARBA" id="ARBA00030619"/>
    </source>
</evidence>
<dbReference type="FunFam" id="3.30.930.10:FF:000054">
    <property type="entry name" value="Histidine--tRNA ligase chloroplastic/mitochondrial"/>
    <property type="match status" value="1"/>
</dbReference>
<accession>A0A6B2L4E8</accession>
<dbReference type="PROSITE" id="PS50862">
    <property type="entry name" value="AA_TRNA_LIGASE_II"/>
    <property type="match status" value="1"/>
</dbReference>
<dbReference type="Gene3D" id="3.30.930.10">
    <property type="entry name" value="Bira Bifunctional Protein, Domain 2"/>
    <property type="match status" value="1"/>
</dbReference>
<dbReference type="GO" id="GO:0005737">
    <property type="term" value="C:cytoplasm"/>
    <property type="evidence" value="ECO:0007669"/>
    <property type="project" value="InterPro"/>
</dbReference>
<sequence length="408" mass="46239">MRLRNWLFGHFREVARLFAFQEFDAPILESEELYKRKAGEEITAQMYNFRSKDGTDVTLRPEMTPTLARLILKAGKKMLLPIKWFSIPQCWRYETTTRGRMREHYQWNMDIVGVYAVTAEAELLAAIVESFKRMGLTAADVVIKINSRQVLQDVLSPLGIGPDKFAPVCVIVDKLDKLAPEEVEKQLTELGLDASVINTIQSTLSIKTLEGLNEIIPNSTVLQEFKTLWKIAKDYDFEDWLTFDASIVRGLAYYTGIVFECRDRAGQLRAIAGGGRYNRLLTTYGSKEEVPACGFGFGDCVIVELLKEKNLLPALEPEIDDLVIAFNEELRGPACQIANKLRAQKRRVDVQLIPNKKIAWAYNYADRVGASRAVFVAPDEWAKGLVRIKNLRATDTELKELNIPLADL</sequence>
<dbReference type="SUPFAM" id="SSF55681">
    <property type="entry name" value="Class II aaRS and biotin synthetases"/>
    <property type="match status" value="1"/>
</dbReference>
<keyword evidence="6" id="KW-0648">Protein biosynthesis</keyword>
<protein>
    <recommendedName>
        <fullName evidence="2">histidine--tRNA ligase</fullName>
        <ecNumber evidence="2">6.1.1.21</ecNumber>
    </recommendedName>
    <alternativeName>
        <fullName evidence="8">Histidyl-tRNA synthetase</fullName>
    </alternativeName>
</protein>
<proteinExistence type="inferred from homology"/>
<keyword evidence="5" id="KW-0067">ATP-binding</keyword>
<evidence type="ECO:0000256" key="5">
    <source>
        <dbReference type="ARBA" id="ARBA00022840"/>
    </source>
</evidence>
<evidence type="ECO:0000256" key="3">
    <source>
        <dbReference type="ARBA" id="ARBA00022598"/>
    </source>
</evidence>
<comment type="similarity">
    <text evidence="1">Belongs to the class-II aminoacyl-tRNA synthetase family.</text>
</comment>